<sequence>MTEEQQSGTQDDEEILLKIEATPPCPKCEETTVLVAQFTNAWTNRRGQDVRGLREAALCVSTGCDPDNPAAADLLALFAVDKEASPDNLETFSGLTAASLKTDRHHTADEEPLNKQLEPAAADLLALLASDKGLSPDNLETFGGLTAAWLESVRHRTADEELLNGQLEQWQRGDL</sequence>
<reference evidence="1" key="1">
    <citation type="submission" date="2022-10" db="EMBL/GenBank/DDBJ databases">
        <title>The complete genomes of actinobacterial strains from the NBC collection.</title>
        <authorList>
            <person name="Joergensen T.S."/>
            <person name="Alvarez Arevalo M."/>
            <person name="Sterndorff E.B."/>
            <person name="Faurdal D."/>
            <person name="Vuksanovic O."/>
            <person name="Mourched A.-S."/>
            <person name="Charusanti P."/>
            <person name="Shaw S."/>
            <person name="Blin K."/>
            <person name="Weber T."/>
        </authorList>
    </citation>
    <scope>NUCLEOTIDE SEQUENCE</scope>
    <source>
        <strain evidence="1">NBC_00119</strain>
    </source>
</reference>
<evidence type="ECO:0000313" key="1">
    <source>
        <dbReference type="EMBL" id="WTS09906.1"/>
    </source>
</evidence>
<gene>
    <name evidence="1" type="ORF">OHU69_01515</name>
</gene>
<proteinExistence type="predicted"/>
<dbReference type="InterPro" id="IPR046267">
    <property type="entry name" value="DUF6300"/>
</dbReference>
<accession>A0AAU1TZG6</accession>
<organism evidence="1">
    <name type="scientific">Streptomyces sp. NBC_00119</name>
    <dbReference type="NCBI Taxonomy" id="2975659"/>
    <lineage>
        <taxon>Bacteria</taxon>
        <taxon>Bacillati</taxon>
        <taxon>Actinomycetota</taxon>
        <taxon>Actinomycetes</taxon>
        <taxon>Kitasatosporales</taxon>
        <taxon>Streptomycetaceae</taxon>
        <taxon>Streptomyces</taxon>
    </lineage>
</organism>
<dbReference type="Pfam" id="PF19817">
    <property type="entry name" value="DUF6300"/>
    <property type="match status" value="2"/>
</dbReference>
<dbReference type="EMBL" id="CP108195">
    <property type="protein sequence ID" value="WTS09906.1"/>
    <property type="molecule type" value="Genomic_DNA"/>
</dbReference>
<dbReference type="AlphaFoldDB" id="A0AAU1TZG6"/>
<name>A0AAU1TZG6_9ACTN</name>
<protein>
    <submittedName>
        <fullName evidence="1">DUF6300 family protein</fullName>
    </submittedName>
</protein>